<proteinExistence type="inferred from homology"/>
<dbReference type="GO" id="GO:0005615">
    <property type="term" value="C:extracellular space"/>
    <property type="evidence" value="ECO:0007669"/>
    <property type="project" value="TreeGrafter"/>
</dbReference>
<dbReference type="PANTHER" id="PTHR11008:SF32">
    <property type="entry name" value="CIRCADIAN CLOCK-CONTROLLED PROTEIN DAYWAKE-RELATED"/>
    <property type="match status" value="1"/>
</dbReference>
<dbReference type="InterPro" id="IPR010562">
    <property type="entry name" value="Haemolymph_juvenile_hormone-bd"/>
</dbReference>
<keyword evidence="1 4" id="KW-0732">Signal</keyword>
<dbReference type="EMBL" id="OU892278">
    <property type="protein sequence ID" value="CAG9764248.1"/>
    <property type="molecule type" value="Genomic_DNA"/>
</dbReference>
<dbReference type="SMART" id="SM00700">
    <property type="entry name" value="JHBP"/>
    <property type="match status" value="1"/>
</dbReference>
<comment type="similarity">
    <text evidence="3">Belongs to the TO family.</text>
</comment>
<feature type="signal peptide" evidence="4">
    <location>
        <begin position="1"/>
        <end position="19"/>
    </location>
</feature>
<evidence type="ECO:0000256" key="2">
    <source>
        <dbReference type="ARBA" id="ARBA00023108"/>
    </source>
</evidence>
<evidence type="ECO:0000256" key="3">
    <source>
        <dbReference type="ARBA" id="ARBA00060902"/>
    </source>
</evidence>
<dbReference type="InterPro" id="IPR038606">
    <property type="entry name" value="To_sf"/>
</dbReference>
<name>A0A9N9QLZ7_9CUCU</name>
<evidence type="ECO:0000256" key="4">
    <source>
        <dbReference type="SAM" id="SignalP"/>
    </source>
</evidence>
<keyword evidence="6" id="KW-1185">Reference proteome</keyword>
<dbReference type="Pfam" id="PF06585">
    <property type="entry name" value="JHBP"/>
    <property type="match status" value="1"/>
</dbReference>
<accession>A0A9N9QLZ7</accession>
<dbReference type="FunFam" id="3.15.10.30:FF:000001">
    <property type="entry name" value="Takeout-like protein 1"/>
    <property type="match status" value="1"/>
</dbReference>
<evidence type="ECO:0000313" key="6">
    <source>
        <dbReference type="Proteomes" id="UP001152799"/>
    </source>
</evidence>
<evidence type="ECO:0000313" key="5">
    <source>
        <dbReference type="EMBL" id="CAG9764248.1"/>
    </source>
</evidence>
<reference evidence="5" key="1">
    <citation type="submission" date="2022-01" db="EMBL/GenBank/DDBJ databases">
        <authorList>
            <person name="King R."/>
        </authorList>
    </citation>
    <scope>NUCLEOTIDE SEQUENCE</scope>
</reference>
<sequence>MGKLGFLLFTLGSFVLASAKLPKFIEPCSKSAADFQKCCTDHGNKALPLLLQGDKELKIPKLNPYHLDKVVADAGPNLKITLTNIELQGVDSLKVTDMNVDFDKKTVYISLHAERVMLIGTYAIDGKILVLPIKGNGPLNITIVDSQFKYSFSYKLENRAGVDYAIVQDNDSLDFKISKSYYKLDNLFNGNKAMGDNVNKFLNENDQDIIKELSATIKAVITSIARTTGGGVLSTIPFSELFLP</sequence>
<feature type="chain" id="PRO_5040394505" evidence="4">
    <location>
        <begin position="20"/>
        <end position="244"/>
    </location>
</feature>
<evidence type="ECO:0000256" key="1">
    <source>
        <dbReference type="ARBA" id="ARBA00022729"/>
    </source>
</evidence>
<dbReference type="GO" id="GO:0007623">
    <property type="term" value="P:circadian rhythm"/>
    <property type="evidence" value="ECO:0007669"/>
    <property type="project" value="UniProtKB-ARBA"/>
</dbReference>
<dbReference type="OrthoDB" id="8194225at2759"/>
<dbReference type="Proteomes" id="UP001152799">
    <property type="component" value="Chromosome 2"/>
</dbReference>
<protein>
    <submittedName>
        <fullName evidence="5">Uncharacterized protein</fullName>
    </submittedName>
</protein>
<gene>
    <name evidence="5" type="ORF">CEUTPL_LOCUS4889</name>
</gene>
<keyword evidence="2" id="KW-0090">Biological rhythms</keyword>
<organism evidence="5 6">
    <name type="scientific">Ceutorhynchus assimilis</name>
    <name type="common">cabbage seed weevil</name>
    <dbReference type="NCBI Taxonomy" id="467358"/>
    <lineage>
        <taxon>Eukaryota</taxon>
        <taxon>Metazoa</taxon>
        <taxon>Ecdysozoa</taxon>
        <taxon>Arthropoda</taxon>
        <taxon>Hexapoda</taxon>
        <taxon>Insecta</taxon>
        <taxon>Pterygota</taxon>
        <taxon>Neoptera</taxon>
        <taxon>Endopterygota</taxon>
        <taxon>Coleoptera</taxon>
        <taxon>Polyphaga</taxon>
        <taxon>Cucujiformia</taxon>
        <taxon>Curculionidae</taxon>
        <taxon>Ceutorhynchinae</taxon>
        <taxon>Ceutorhynchus</taxon>
    </lineage>
</organism>
<dbReference type="Gene3D" id="3.15.10.30">
    <property type="entry name" value="Haemolymph juvenile hormone binding protein"/>
    <property type="match status" value="1"/>
</dbReference>
<dbReference type="PANTHER" id="PTHR11008">
    <property type="entry name" value="PROTEIN TAKEOUT-LIKE PROTEIN"/>
    <property type="match status" value="1"/>
</dbReference>
<dbReference type="AlphaFoldDB" id="A0A9N9QLZ7"/>